<keyword evidence="8 9" id="KW-0472">Membrane</keyword>
<evidence type="ECO:0000313" key="12">
    <source>
        <dbReference type="Proteomes" id="UP001159428"/>
    </source>
</evidence>
<organism evidence="11 12">
    <name type="scientific">Pocillopora meandrina</name>
    <dbReference type="NCBI Taxonomy" id="46732"/>
    <lineage>
        <taxon>Eukaryota</taxon>
        <taxon>Metazoa</taxon>
        <taxon>Cnidaria</taxon>
        <taxon>Anthozoa</taxon>
        <taxon>Hexacorallia</taxon>
        <taxon>Scleractinia</taxon>
        <taxon>Astrocoeniina</taxon>
        <taxon>Pocilloporidae</taxon>
        <taxon>Pocillopora</taxon>
    </lineage>
</organism>
<dbReference type="AlphaFoldDB" id="A0AAU9XCW5"/>
<evidence type="ECO:0000256" key="1">
    <source>
        <dbReference type="ARBA" id="ARBA00004141"/>
    </source>
</evidence>
<feature type="domain" description="ABC transmembrane type-1" evidence="10">
    <location>
        <begin position="1"/>
        <end position="175"/>
    </location>
</feature>
<dbReference type="InterPro" id="IPR036640">
    <property type="entry name" value="ABC1_TM_sf"/>
</dbReference>
<keyword evidence="4 9" id="KW-0812">Transmembrane</keyword>
<feature type="transmembrane region" description="Helical" evidence="9">
    <location>
        <begin position="138"/>
        <end position="154"/>
    </location>
</feature>
<evidence type="ECO:0000313" key="11">
    <source>
        <dbReference type="EMBL" id="CAH3144500.1"/>
    </source>
</evidence>
<evidence type="ECO:0000256" key="6">
    <source>
        <dbReference type="ARBA" id="ARBA00022840"/>
    </source>
</evidence>
<keyword evidence="6" id="KW-0067">ATP-binding</keyword>
<comment type="subcellular location">
    <subcellularLocation>
        <location evidence="1">Membrane</location>
        <topology evidence="1">Multi-pass membrane protein</topology>
    </subcellularLocation>
</comment>
<evidence type="ECO:0000256" key="5">
    <source>
        <dbReference type="ARBA" id="ARBA00022741"/>
    </source>
</evidence>
<keyword evidence="7 9" id="KW-1133">Transmembrane helix</keyword>
<reference evidence="11 12" key="1">
    <citation type="submission" date="2022-05" db="EMBL/GenBank/DDBJ databases">
        <authorList>
            <consortium name="Genoscope - CEA"/>
            <person name="William W."/>
        </authorList>
    </citation>
    <scope>NUCLEOTIDE SEQUENCE [LARGE SCALE GENOMIC DNA]</scope>
</reference>
<dbReference type="Gene3D" id="1.20.1560.10">
    <property type="entry name" value="ABC transporter type 1, transmembrane domain"/>
    <property type="match status" value="1"/>
</dbReference>
<dbReference type="GO" id="GO:0140359">
    <property type="term" value="F:ABC-type transporter activity"/>
    <property type="evidence" value="ECO:0007669"/>
    <property type="project" value="InterPro"/>
</dbReference>
<keyword evidence="12" id="KW-1185">Reference proteome</keyword>
<dbReference type="Proteomes" id="UP001159428">
    <property type="component" value="Unassembled WGS sequence"/>
</dbReference>
<evidence type="ECO:0000256" key="7">
    <source>
        <dbReference type="ARBA" id="ARBA00022989"/>
    </source>
</evidence>
<gene>
    <name evidence="11" type="ORF">PMEA_00021063</name>
</gene>
<dbReference type="EMBL" id="CALNXJ010000039">
    <property type="protein sequence ID" value="CAH3144500.1"/>
    <property type="molecule type" value="Genomic_DNA"/>
</dbReference>
<proteinExistence type="inferred from homology"/>
<dbReference type="PANTHER" id="PTHR24223">
    <property type="entry name" value="ATP-BINDING CASSETTE SUB-FAMILY C"/>
    <property type="match status" value="1"/>
</dbReference>
<dbReference type="GO" id="GO:0005524">
    <property type="term" value="F:ATP binding"/>
    <property type="evidence" value="ECO:0007669"/>
    <property type="project" value="UniProtKB-KW"/>
</dbReference>
<keyword evidence="3" id="KW-0813">Transport</keyword>
<keyword evidence="5" id="KW-0547">Nucleotide-binding</keyword>
<dbReference type="InterPro" id="IPR011527">
    <property type="entry name" value="ABC1_TM_dom"/>
</dbReference>
<evidence type="ECO:0000256" key="2">
    <source>
        <dbReference type="ARBA" id="ARBA00009726"/>
    </source>
</evidence>
<evidence type="ECO:0000259" key="10">
    <source>
        <dbReference type="PROSITE" id="PS50929"/>
    </source>
</evidence>
<dbReference type="SUPFAM" id="SSF90123">
    <property type="entry name" value="ABC transporter transmembrane region"/>
    <property type="match status" value="1"/>
</dbReference>
<comment type="caution">
    <text evidence="11">The sequence shown here is derived from an EMBL/GenBank/DDBJ whole genome shotgun (WGS) entry which is preliminary data.</text>
</comment>
<evidence type="ECO:0000256" key="4">
    <source>
        <dbReference type="ARBA" id="ARBA00022692"/>
    </source>
</evidence>
<dbReference type="InterPro" id="IPR050173">
    <property type="entry name" value="ABC_transporter_C-like"/>
</dbReference>
<comment type="similarity">
    <text evidence="2">Belongs to the ABC transporter superfamily. ABCC family. Conjugate transporter (TC 3.A.1.208) subfamily.</text>
</comment>
<name>A0AAU9XCW5_9CNID</name>
<evidence type="ECO:0000256" key="8">
    <source>
        <dbReference type="ARBA" id="ARBA00023136"/>
    </source>
</evidence>
<evidence type="ECO:0000256" key="9">
    <source>
        <dbReference type="SAM" id="Phobius"/>
    </source>
</evidence>
<feature type="transmembrane region" description="Helical" evidence="9">
    <location>
        <begin position="111"/>
        <end position="132"/>
    </location>
</feature>
<accession>A0AAU9XCW5</accession>
<dbReference type="PANTHER" id="PTHR24223:SF456">
    <property type="entry name" value="MULTIDRUG RESISTANCE-ASSOCIATED PROTEIN LETHAL(2)03659"/>
    <property type="match status" value="1"/>
</dbReference>
<dbReference type="GO" id="GO:0016020">
    <property type="term" value="C:membrane"/>
    <property type="evidence" value="ECO:0007669"/>
    <property type="project" value="UniProtKB-SubCell"/>
</dbReference>
<sequence>MGIFRSFLRIPQPLLLGYLISSLMSTEPRQKMFLYGCALALGFSALMEKLLSQTLMYRCELLGITLSSALNGLVYKTLLLRKDGLFQYTTGKVVDLVSNDVQRLEGETIKWIFFGFFTLTELLFISFLMVYFIGWQSLMGVLFLYLLLPYFVLLSKGGTVLHLRTAAVSDQRSLQ</sequence>
<protein>
    <recommendedName>
        <fullName evidence="10">ABC transmembrane type-1 domain-containing protein</fullName>
    </recommendedName>
</protein>
<dbReference type="PROSITE" id="PS50929">
    <property type="entry name" value="ABC_TM1F"/>
    <property type="match status" value="1"/>
</dbReference>
<evidence type="ECO:0000256" key="3">
    <source>
        <dbReference type="ARBA" id="ARBA00022448"/>
    </source>
</evidence>